<proteinExistence type="predicted"/>
<dbReference type="AlphaFoldDB" id="A0A8H6MSU2"/>
<name>A0A8H6MSU2_9PEZI</name>
<gene>
    <name evidence="2" type="ORF">CMUS01_14226</name>
</gene>
<accession>A0A8H6MSU2</accession>
<dbReference type="EMBL" id="WIGM01000995">
    <property type="protein sequence ID" value="KAF6807003.1"/>
    <property type="molecule type" value="Genomic_DNA"/>
</dbReference>
<sequence length="212" mass="24824">MARSRLGQLPLPQPWQEGRPDLVWFHVKAHARPELPWGIPDNTFCCRPIYVEEWKAYPKVSQYIDEIMRWAEYMSDPTRNHGPHNGAGERRAFDSDENLSAGTEALLRQICYYMVTLRVKAAEIRDRSRVIYVRAPRLNIQPMTTSAQLWREMFTQDHLGVKYLEISALSGDEMKWSRHASIEMREWGRENVPLDTEKAEETGDDDAMDWDE</sequence>
<reference evidence="2" key="1">
    <citation type="journal article" date="2020" name="Phytopathology">
        <title>Genome Sequence Resources of Colletotrichum truncatum, C. plurivorum, C. musicola, and C. sojae: Four Species Pathogenic to Soybean (Glycine max).</title>
        <authorList>
            <person name="Rogerio F."/>
            <person name="Boufleur T.R."/>
            <person name="Ciampi-Guillardi M."/>
            <person name="Sukno S.A."/>
            <person name="Thon M.R."/>
            <person name="Massola Junior N.S."/>
            <person name="Baroncelli R."/>
        </authorList>
    </citation>
    <scope>NUCLEOTIDE SEQUENCE</scope>
    <source>
        <strain evidence="2">LFN0074</strain>
    </source>
</reference>
<keyword evidence="3" id="KW-1185">Reference proteome</keyword>
<feature type="region of interest" description="Disordered" evidence="1">
    <location>
        <begin position="191"/>
        <end position="212"/>
    </location>
</feature>
<organism evidence="2 3">
    <name type="scientific">Colletotrichum musicola</name>
    <dbReference type="NCBI Taxonomy" id="2175873"/>
    <lineage>
        <taxon>Eukaryota</taxon>
        <taxon>Fungi</taxon>
        <taxon>Dikarya</taxon>
        <taxon>Ascomycota</taxon>
        <taxon>Pezizomycotina</taxon>
        <taxon>Sordariomycetes</taxon>
        <taxon>Hypocreomycetidae</taxon>
        <taxon>Glomerellales</taxon>
        <taxon>Glomerellaceae</taxon>
        <taxon>Colletotrichum</taxon>
        <taxon>Colletotrichum orchidearum species complex</taxon>
    </lineage>
</organism>
<evidence type="ECO:0000313" key="2">
    <source>
        <dbReference type="EMBL" id="KAF6807003.1"/>
    </source>
</evidence>
<evidence type="ECO:0000313" key="3">
    <source>
        <dbReference type="Proteomes" id="UP000639643"/>
    </source>
</evidence>
<protein>
    <submittedName>
        <fullName evidence="2">Uncharacterized protein</fullName>
    </submittedName>
</protein>
<comment type="caution">
    <text evidence="2">The sequence shown here is derived from an EMBL/GenBank/DDBJ whole genome shotgun (WGS) entry which is preliminary data.</text>
</comment>
<feature type="compositionally biased region" description="Acidic residues" evidence="1">
    <location>
        <begin position="202"/>
        <end position="212"/>
    </location>
</feature>
<dbReference type="Proteomes" id="UP000639643">
    <property type="component" value="Unassembled WGS sequence"/>
</dbReference>
<evidence type="ECO:0000256" key="1">
    <source>
        <dbReference type="SAM" id="MobiDB-lite"/>
    </source>
</evidence>